<keyword evidence="2 7" id="KW-0813">Transport</keyword>
<dbReference type="InterPro" id="IPR035906">
    <property type="entry name" value="MetI-like_sf"/>
</dbReference>
<feature type="transmembrane region" description="Helical" evidence="7">
    <location>
        <begin position="53"/>
        <end position="72"/>
    </location>
</feature>
<feature type="transmembrane region" description="Helical" evidence="7">
    <location>
        <begin position="179"/>
        <end position="198"/>
    </location>
</feature>
<evidence type="ECO:0000256" key="3">
    <source>
        <dbReference type="ARBA" id="ARBA00022475"/>
    </source>
</evidence>
<feature type="transmembrane region" description="Helical" evidence="7">
    <location>
        <begin position="276"/>
        <end position="298"/>
    </location>
</feature>
<dbReference type="EMBL" id="QREH01000001">
    <property type="protein sequence ID" value="REE04811.1"/>
    <property type="molecule type" value="Genomic_DNA"/>
</dbReference>
<keyword evidence="4 7" id="KW-0812">Transmembrane</keyword>
<proteinExistence type="inferred from homology"/>
<dbReference type="Gene3D" id="1.10.3720.10">
    <property type="entry name" value="MetI-like"/>
    <property type="match status" value="1"/>
</dbReference>
<dbReference type="PROSITE" id="PS50928">
    <property type="entry name" value="ABC_TM1"/>
    <property type="match status" value="1"/>
</dbReference>
<dbReference type="SUPFAM" id="SSF161098">
    <property type="entry name" value="MetI-like"/>
    <property type="match status" value="1"/>
</dbReference>
<evidence type="ECO:0000256" key="5">
    <source>
        <dbReference type="ARBA" id="ARBA00022989"/>
    </source>
</evidence>
<evidence type="ECO:0000256" key="8">
    <source>
        <dbReference type="SAM" id="MobiDB-lite"/>
    </source>
</evidence>
<dbReference type="GO" id="GO:0005886">
    <property type="term" value="C:plasma membrane"/>
    <property type="evidence" value="ECO:0007669"/>
    <property type="project" value="UniProtKB-SubCell"/>
</dbReference>
<evidence type="ECO:0000256" key="2">
    <source>
        <dbReference type="ARBA" id="ARBA00022448"/>
    </source>
</evidence>
<comment type="caution">
    <text evidence="10">The sequence shown here is derived from an EMBL/GenBank/DDBJ whole genome shotgun (WGS) entry which is preliminary data.</text>
</comment>
<keyword evidence="3" id="KW-1003">Cell membrane</keyword>
<dbReference type="InterPro" id="IPR000515">
    <property type="entry name" value="MetI-like"/>
</dbReference>
<accession>A0A3D9LED7</accession>
<comment type="similarity">
    <text evidence="7">Belongs to the binding-protein-dependent transport system permease family.</text>
</comment>
<gene>
    <name evidence="10" type="ORF">C8E99_2667</name>
</gene>
<feature type="transmembrane region" description="Helical" evidence="7">
    <location>
        <begin position="218"/>
        <end position="238"/>
    </location>
</feature>
<evidence type="ECO:0000313" key="10">
    <source>
        <dbReference type="EMBL" id="REE04811.1"/>
    </source>
</evidence>
<dbReference type="PANTHER" id="PTHR43163">
    <property type="entry name" value="DIPEPTIDE TRANSPORT SYSTEM PERMEASE PROTEIN DPPB-RELATED"/>
    <property type="match status" value="1"/>
</dbReference>
<evidence type="ECO:0000313" key="11">
    <source>
        <dbReference type="Proteomes" id="UP000256727"/>
    </source>
</evidence>
<feature type="domain" description="ABC transmembrane type-1" evidence="9">
    <location>
        <begin position="140"/>
        <end position="341"/>
    </location>
</feature>
<name>A0A3D9LED7_9MICC</name>
<evidence type="ECO:0000259" key="9">
    <source>
        <dbReference type="PROSITE" id="PS50928"/>
    </source>
</evidence>
<organism evidence="10 11">
    <name type="scientific">Citricoccus muralis</name>
    <dbReference type="NCBI Taxonomy" id="169134"/>
    <lineage>
        <taxon>Bacteria</taxon>
        <taxon>Bacillati</taxon>
        <taxon>Actinomycetota</taxon>
        <taxon>Actinomycetes</taxon>
        <taxon>Micrococcales</taxon>
        <taxon>Micrococcaceae</taxon>
        <taxon>Citricoccus</taxon>
    </lineage>
</organism>
<reference evidence="10 11" key="1">
    <citation type="submission" date="2018-07" db="EMBL/GenBank/DDBJ databases">
        <title>Sequencing the genomes of 1000 actinobacteria strains.</title>
        <authorList>
            <person name="Klenk H.-P."/>
        </authorList>
    </citation>
    <scope>NUCLEOTIDE SEQUENCE [LARGE SCALE GENOMIC DNA]</scope>
    <source>
        <strain evidence="10 11">DSM 14442</strain>
    </source>
</reference>
<feature type="transmembrane region" description="Helical" evidence="7">
    <location>
        <begin position="144"/>
        <end position="167"/>
    </location>
</feature>
<dbReference type="PANTHER" id="PTHR43163:SF6">
    <property type="entry name" value="DIPEPTIDE TRANSPORT SYSTEM PERMEASE PROTEIN DPPB-RELATED"/>
    <property type="match status" value="1"/>
</dbReference>
<sequence length="372" mass="39533">MTAGVRTHQAARESTVSPGNDARTPGTAASPQRPGRPRVGQGMRRYVAGRAGHALLVVALVYLLTYWVLFALPGDPVRNRLENPQNPVPPEQAQVIIEYYNLDQSAVEQFFITLGRLFQGDLGYSLGTGRAVGELFAQGIGSTLLLALVAFGIAVLIAALVAVFAVFSRSAAVRAVLTVYPSLALSTPSFLVGLFLLQVFSYQLGWISALDTDGPAGVILPALTLGIAVSPSVTQVLIQGLGEANDQPFVKVLKAKGLSRSRIIGRHLLRNGSIPALTLLALTIADLIAGSVIVESVFNRAGLGLVTEQAVRSQDSPVVLAVVLFVAALYSVVNLIADLIYPLIDPRIVITESRVAQHPARGRRLRVRKGPS</sequence>
<evidence type="ECO:0000256" key="6">
    <source>
        <dbReference type="ARBA" id="ARBA00023136"/>
    </source>
</evidence>
<evidence type="ECO:0000256" key="7">
    <source>
        <dbReference type="RuleBase" id="RU363032"/>
    </source>
</evidence>
<keyword evidence="5 7" id="KW-1133">Transmembrane helix</keyword>
<protein>
    <submittedName>
        <fullName evidence="10">Peptide/nickel transport system permease protein</fullName>
    </submittedName>
</protein>
<keyword evidence="11" id="KW-1185">Reference proteome</keyword>
<dbReference type="GO" id="GO:0055085">
    <property type="term" value="P:transmembrane transport"/>
    <property type="evidence" value="ECO:0007669"/>
    <property type="project" value="InterPro"/>
</dbReference>
<evidence type="ECO:0000256" key="4">
    <source>
        <dbReference type="ARBA" id="ARBA00022692"/>
    </source>
</evidence>
<feature type="region of interest" description="Disordered" evidence="8">
    <location>
        <begin position="1"/>
        <end position="40"/>
    </location>
</feature>
<dbReference type="Pfam" id="PF00528">
    <property type="entry name" value="BPD_transp_1"/>
    <property type="match status" value="1"/>
</dbReference>
<dbReference type="Proteomes" id="UP000256727">
    <property type="component" value="Unassembled WGS sequence"/>
</dbReference>
<dbReference type="CDD" id="cd06261">
    <property type="entry name" value="TM_PBP2"/>
    <property type="match status" value="1"/>
</dbReference>
<dbReference type="AlphaFoldDB" id="A0A3D9LED7"/>
<evidence type="ECO:0000256" key="1">
    <source>
        <dbReference type="ARBA" id="ARBA00004651"/>
    </source>
</evidence>
<keyword evidence="6 7" id="KW-0472">Membrane</keyword>
<feature type="transmembrane region" description="Helical" evidence="7">
    <location>
        <begin position="318"/>
        <end position="344"/>
    </location>
</feature>
<comment type="subcellular location">
    <subcellularLocation>
        <location evidence="1 7">Cell membrane</location>
        <topology evidence="1 7">Multi-pass membrane protein</topology>
    </subcellularLocation>
</comment>